<dbReference type="GO" id="GO:0006915">
    <property type="term" value="P:apoptotic process"/>
    <property type="evidence" value="ECO:0007669"/>
    <property type="project" value="UniProtKB-KW"/>
</dbReference>
<dbReference type="PANTHER" id="PTHR10044">
    <property type="entry name" value="INHIBITOR OF APOPTOSIS"/>
    <property type="match status" value="1"/>
</dbReference>
<evidence type="ECO:0000313" key="10">
    <source>
        <dbReference type="Proteomes" id="UP001607302"/>
    </source>
</evidence>
<dbReference type="InterPro" id="IPR013083">
    <property type="entry name" value="Znf_RING/FYVE/PHD"/>
</dbReference>
<keyword evidence="5" id="KW-0862">Zinc</keyword>
<evidence type="ECO:0000256" key="4">
    <source>
        <dbReference type="ARBA" id="ARBA00022771"/>
    </source>
</evidence>
<evidence type="ECO:0000259" key="8">
    <source>
        <dbReference type="PROSITE" id="PS50089"/>
    </source>
</evidence>
<evidence type="ECO:0000256" key="5">
    <source>
        <dbReference type="ARBA" id="ARBA00022833"/>
    </source>
</evidence>
<feature type="region of interest" description="Disordered" evidence="7">
    <location>
        <begin position="305"/>
        <end position="343"/>
    </location>
</feature>
<feature type="compositionally biased region" description="Low complexity" evidence="7">
    <location>
        <begin position="312"/>
        <end position="333"/>
    </location>
</feature>
<keyword evidence="10" id="KW-1185">Reference proteome</keyword>
<sequence length="401" mass="45306">MTDVIEHADFSKNSMSFKSLENPHVMSSVPQQLSLEPGVDEVDNPDYRFELVRLQSFENWPVTFIEPKRLATAGFYYVGEADTVRCFECQVEVQQWEQSVSMLDHIKHSQTCRFVRNVSCGNVPIDIDTNTMSVSRSNAESVCELRDRSFQNGSVQNECDTISSLELQFPSTTKLASLGLEKPKSPVHPEYISYDARLRTFDTWPKSMPQKKDQLANAGFFYTGKGDQTLCYHCGEGLKDWEPQDDPWEQHAKWFSKCYYLLMVKGQEYVNMIKEQELATSPKEETMQMNLPNFIQKIQSSSADFKGMKQGNSNNNSEDTDTDNISSSSSSSKESSKNSHGAKAHKSIDDARLCKICYDAELGVVFLPCRHMVTCVKCAPAMTTCAVCRQPVTLTLRAILS</sequence>
<comment type="similarity">
    <text evidence="1">Belongs to the IAP family.</text>
</comment>
<dbReference type="FunFam" id="1.10.1170.10:FF:000003">
    <property type="entry name" value="E3 ubiquitin-protein ligase XIAP"/>
    <property type="match status" value="1"/>
</dbReference>
<keyword evidence="4 6" id="KW-0863">Zinc-finger</keyword>
<dbReference type="Pfam" id="PF13920">
    <property type="entry name" value="zf-C3HC4_3"/>
    <property type="match status" value="1"/>
</dbReference>
<reference evidence="9 10" key="1">
    <citation type="journal article" date="2024" name="Ann. Entomol. Soc. Am.">
        <title>Genomic analyses of the southern and eastern yellowjacket wasps (Hymenoptera: Vespidae) reveal evolutionary signatures of social life.</title>
        <authorList>
            <person name="Catto M.A."/>
            <person name="Caine P.B."/>
            <person name="Orr S.E."/>
            <person name="Hunt B.G."/>
            <person name="Goodisman M.A.D."/>
        </authorList>
    </citation>
    <scope>NUCLEOTIDE SEQUENCE [LARGE SCALE GENOMIC DNA]</scope>
    <source>
        <strain evidence="9">233</strain>
        <tissue evidence="9">Head and thorax</tissue>
    </source>
</reference>
<evidence type="ECO:0000256" key="7">
    <source>
        <dbReference type="SAM" id="MobiDB-lite"/>
    </source>
</evidence>
<dbReference type="GO" id="GO:0008270">
    <property type="term" value="F:zinc ion binding"/>
    <property type="evidence" value="ECO:0007669"/>
    <property type="project" value="UniProtKB-KW"/>
</dbReference>
<keyword evidence="3" id="KW-0479">Metal-binding</keyword>
<dbReference type="Gene3D" id="1.10.1170.10">
    <property type="entry name" value="Inhibitor Of Apoptosis Protein (2mihbC-IAP-1), Chain A"/>
    <property type="match status" value="2"/>
</dbReference>
<dbReference type="PROSITE" id="PS50089">
    <property type="entry name" value="ZF_RING_2"/>
    <property type="match status" value="1"/>
</dbReference>
<dbReference type="SMART" id="SM00238">
    <property type="entry name" value="BIR"/>
    <property type="match status" value="2"/>
</dbReference>
<dbReference type="Proteomes" id="UP001607302">
    <property type="component" value="Unassembled WGS sequence"/>
</dbReference>
<dbReference type="PANTHER" id="PTHR10044:SF174">
    <property type="entry name" value="DEATH-ASSOCIATED INHIBITOR OF APOPTOSIS 1"/>
    <property type="match status" value="1"/>
</dbReference>
<proteinExistence type="inferred from homology"/>
<dbReference type="CDD" id="cd00022">
    <property type="entry name" value="BIR"/>
    <property type="match status" value="2"/>
</dbReference>
<dbReference type="FunFam" id="1.10.1170.10:FF:000002">
    <property type="entry name" value="Baculoviral IAP repeat containing 7"/>
    <property type="match status" value="1"/>
</dbReference>
<evidence type="ECO:0000313" key="9">
    <source>
        <dbReference type="EMBL" id="KAL2713691.1"/>
    </source>
</evidence>
<dbReference type="CDD" id="cd16510">
    <property type="entry name" value="RING-HC_IAPs"/>
    <property type="match status" value="1"/>
</dbReference>
<dbReference type="InterPro" id="IPR050784">
    <property type="entry name" value="IAP"/>
</dbReference>
<accession>A0ABD1ZZW6</accession>
<dbReference type="SMART" id="SM00184">
    <property type="entry name" value="RING"/>
    <property type="match status" value="1"/>
</dbReference>
<dbReference type="Pfam" id="PF00653">
    <property type="entry name" value="BIR"/>
    <property type="match status" value="2"/>
</dbReference>
<evidence type="ECO:0000256" key="3">
    <source>
        <dbReference type="ARBA" id="ARBA00022723"/>
    </source>
</evidence>
<organism evidence="9 10">
    <name type="scientific">Vespula squamosa</name>
    <name type="common">Southern yellow jacket</name>
    <name type="synonym">Wasp</name>
    <dbReference type="NCBI Taxonomy" id="30214"/>
    <lineage>
        <taxon>Eukaryota</taxon>
        <taxon>Metazoa</taxon>
        <taxon>Ecdysozoa</taxon>
        <taxon>Arthropoda</taxon>
        <taxon>Hexapoda</taxon>
        <taxon>Insecta</taxon>
        <taxon>Pterygota</taxon>
        <taxon>Neoptera</taxon>
        <taxon>Endopterygota</taxon>
        <taxon>Hymenoptera</taxon>
        <taxon>Apocrita</taxon>
        <taxon>Aculeata</taxon>
        <taxon>Vespoidea</taxon>
        <taxon>Vespidae</taxon>
        <taxon>Vespinae</taxon>
        <taxon>Vespula</taxon>
    </lineage>
</organism>
<dbReference type="InterPro" id="IPR001841">
    <property type="entry name" value="Znf_RING"/>
</dbReference>
<dbReference type="InterPro" id="IPR001370">
    <property type="entry name" value="BIR_rpt"/>
</dbReference>
<dbReference type="PROSITE" id="PS01282">
    <property type="entry name" value="BIR_REPEAT_1"/>
    <property type="match status" value="1"/>
</dbReference>
<feature type="domain" description="RING-type" evidence="8">
    <location>
        <begin position="354"/>
        <end position="389"/>
    </location>
</feature>
<keyword evidence="2" id="KW-0053">Apoptosis</keyword>
<gene>
    <name evidence="9" type="ORF">V1478_016248</name>
</gene>
<evidence type="ECO:0000256" key="6">
    <source>
        <dbReference type="PROSITE-ProRule" id="PRU00175"/>
    </source>
</evidence>
<dbReference type="EMBL" id="JAUDFV010000157">
    <property type="protein sequence ID" value="KAL2713691.1"/>
    <property type="molecule type" value="Genomic_DNA"/>
</dbReference>
<protein>
    <submittedName>
        <fullName evidence="9">Inhibitor of apoptosis isoform X2</fullName>
    </submittedName>
</protein>
<evidence type="ECO:0000256" key="1">
    <source>
        <dbReference type="ARBA" id="ARBA00006672"/>
    </source>
</evidence>
<dbReference type="SUPFAM" id="SSF57924">
    <property type="entry name" value="Inhibitor of apoptosis (IAP) repeat"/>
    <property type="match status" value="2"/>
</dbReference>
<dbReference type="AlphaFoldDB" id="A0ABD1ZZW6"/>
<evidence type="ECO:0000256" key="2">
    <source>
        <dbReference type="ARBA" id="ARBA00022703"/>
    </source>
</evidence>
<dbReference type="Gene3D" id="3.30.40.10">
    <property type="entry name" value="Zinc/RING finger domain, C3HC4 (zinc finger)"/>
    <property type="match status" value="1"/>
</dbReference>
<name>A0ABD1ZZW6_VESSQ</name>
<comment type="caution">
    <text evidence="9">The sequence shown here is derived from an EMBL/GenBank/DDBJ whole genome shotgun (WGS) entry which is preliminary data.</text>
</comment>
<dbReference type="PROSITE" id="PS50143">
    <property type="entry name" value="BIR_REPEAT_2"/>
    <property type="match status" value="2"/>
</dbReference>